<evidence type="ECO:0000256" key="6">
    <source>
        <dbReference type="ARBA" id="ARBA00023295"/>
    </source>
</evidence>
<keyword evidence="13" id="KW-1185">Reference proteome</keyword>
<organism evidence="12 13">
    <name type="scientific">Dictyostelium firmibasis</name>
    <dbReference type="NCBI Taxonomy" id="79012"/>
    <lineage>
        <taxon>Eukaryota</taxon>
        <taxon>Amoebozoa</taxon>
        <taxon>Evosea</taxon>
        <taxon>Eumycetozoa</taxon>
        <taxon>Dictyostelia</taxon>
        <taxon>Dictyosteliales</taxon>
        <taxon>Dictyosteliaceae</taxon>
        <taxon>Dictyostelium</taxon>
    </lineage>
</organism>
<dbReference type="EMBL" id="JAVFKY010000005">
    <property type="protein sequence ID" value="KAK5575551.1"/>
    <property type="molecule type" value="Genomic_DNA"/>
</dbReference>
<dbReference type="PANTHER" id="PTHR35923:SF2">
    <property type="entry name" value="ENDOGLUCANASE"/>
    <property type="match status" value="1"/>
</dbReference>
<dbReference type="GO" id="GO:0008810">
    <property type="term" value="F:cellulase activity"/>
    <property type="evidence" value="ECO:0007669"/>
    <property type="project" value="UniProtKB-EC"/>
</dbReference>
<dbReference type="AlphaFoldDB" id="A0AAN7YNB8"/>
<protein>
    <recommendedName>
        <fullName evidence="8">Endoglucanase</fullName>
        <ecNumber evidence="8">3.2.1.4</ecNumber>
    </recommendedName>
</protein>
<comment type="similarity">
    <text evidence="2 8">Belongs to the glycosyl hydrolase 5 (cellulase A) family.</text>
</comment>
<dbReference type="PANTHER" id="PTHR35923">
    <property type="entry name" value="MAJOR EXTRACELLULAR ENDOGLUCANASE"/>
    <property type="match status" value="1"/>
</dbReference>
<dbReference type="SMART" id="SM01063">
    <property type="entry name" value="CBM49"/>
    <property type="match status" value="1"/>
</dbReference>
<keyword evidence="5 8" id="KW-0119">Carbohydrate metabolism</keyword>
<accession>A0AAN7YNB8</accession>
<keyword evidence="4 8" id="KW-0136">Cellulose degradation</keyword>
<evidence type="ECO:0000313" key="12">
    <source>
        <dbReference type="EMBL" id="KAK5575551.1"/>
    </source>
</evidence>
<evidence type="ECO:0000256" key="9">
    <source>
        <dbReference type="SAM" id="MobiDB-lite"/>
    </source>
</evidence>
<gene>
    <name evidence="12" type="ORF">RB653_006684</name>
</gene>
<keyword evidence="10" id="KW-0732">Signal</keyword>
<evidence type="ECO:0000256" key="8">
    <source>
        <dbReference type="RuleBase" id="RU361153"/>
    </source>
</evidence>
<evidence type="ECO:0000256" key="1">
    <source>
        <dbReference type="ARBA" id="ARBA00000966"/>
    </source>
</evidence>
<comment type="catalytic activity">
    <reaction evidence="1 8">
        <text>Endohydrolysis of (1-&gt;4)-beta-D-glucosidic linkages in cellulose, lichenin and cereal beta-D-glucans.</text>
        <dbReference type="EC" id="3.2.1.4"/>
    </reaction>
</comment>
<dbReference type="Pfam" id="PF09478">
    <property type="entry name" value="CBM49"/>
    <property type="match status" value="1"/>
</dbReference>
<dbReference type="SUPFAM" id="SSF49384">
    <property type="entry name" value="Carbohydrate-binding domain"/>
    <property type="match status" value="1"/>
</dbReference>
<reference evidence="12 13" key="1">
    <citation type="submission" date="2023-11" db="EMBL/GenBank/DDBJ databases">
        <title>Dfirmibasis_genome.</title>
        <authorList>
            <person name="Edelbroek B."/>
            <person name="Kjellin J."/>
            <person name="Jerlstrom-Hultqvist J."/>
            <person name="Soderbom F."/>
        </authorList>
    </citation>
    <scope>NUCLEOTIDE SEQUENCE [LARGE SCALE GENOMIC DNA]</scope>
    <source>
        <strain evidence="12 13">TNS-C-14</strain>
    </source>
</reference>
<dbReference type="GO" id="GO:0030246">
    <property type="term" value="F:carbohydrate binding"/>
    <property type="evidence" value="ECO:0007669"/>
    <property type="project" value="InterPro"/>
</dbReference>
<dbReference type="Pfam" id="PF00150">
    <property type="entry name" value="Cellulase"/>
    <property type="match status" value="1"/>
</dbReference>
<dbReference type="GO" id="GO:0030245">
    <property type="term" value="P:cellulose catabolic process"/>
    <property type="evidence" value="ECO:0007669"/>
    <property type="project" value="UniProtKB-KW"/>
</dbReference>
<evidence type="ECO:0000256" key="10">
    <source>
        <dbReference type="SAM" id="SignalP"/>
    </source>
</evidence>
<evidence type="ECO:0000256" key="4">
    <source>
        <dbReference type="ARBA" id="ARBA00023001"/>
    </source>
</evidence>
<proteinExistence type="inferred from homology"/>
<name>A0AAN7YNB8_9MYCE</name>
<keyword evidence="3 8" id="KW-0378">Hydrolase</keyword>
<feature type="domain" description="Carbohydrate binding" evidence="11">
    <location>
        <begin position="478"/>
        <end position="559"/>
    </location>
</feature>
<sequence length="567" mass="62493">MNNLKLFICLYLATFLSVVVNGQQCWSKDNLSWRSGNNQLSLNGVQITIQGIAWFGMETGTFSPGGLQTQSVESILDILVSTGFNALRLPFSVDMIINNRYPNQINYGLNPNLKGKTALQVLQYITVESGKRGILIVLEQHRFDPSDYISALWYTTQCITNIDGQCVNYTEQMVIDSWITLTNLFKQYWNLWALDIKNEPHDPVTWGVGNLATDWDKAFVRIVNQIGAQTNFNGVYFIEGVQNNQGVCSNMYNNWWGGNMSPVQCFPIYLNQADRVVYAPHTYCSSVFDQEFFNAGDYPNNMPTVWDAEFGFLSTNYYAILLGEWGCKVNTTKNVLFMDKFVQYLNSKNMKSHLFFSLNPDSADTDSILFADWKTINQGTMNYLKKINSSPSKFTVNGNQICLGQVSTISTISSSTTSTTGSQPSSTSTTGGQSSTTTTTTGGSQSSTTTTKPSTTTGASSSTTTGGSSTTGASSGKPTLTQTARQSWFDGTNTNTLVDCTLTNPSSSSMAIPKYRIDQTPSSSWQMNLVSSNVVSFTTWNNQLDAGQSITFGYIVSSSNLITFTQI</sequence>
<keyword evidence="6 8" id="KW-0326">Glycosidase</keyword>
<feature type="region of interest" description="Disordered" evidence="9">
    <location>
        <begin position="413"/>
        <end position="480"/>
    </location>
</feature>
<feature type="signal peptide" evidence="10">
    <location>
        <begin position="1"/>
        <end position="22"/>
    </location>
</feature>
<evidence type="ECO:0000259" key="11">
    <source>
        <dbReference type="SMART" id="SM01063"/>
    </source>
</evidence>
<dbReference type="InterPro" id="IPR019028">
    <property type="entry name" value="CBM_49"/>
</dbReference>
<evidence type="ECO:0000313" key="13">
    <source>
        <dbReference type="Proteomes" id="UP001344447"/>
    </source>
</evidence>
<dbReference type="EC" id="3.2.1.4" evidence="8"/>
<dbReference type="InterPro" id="IPR008965">
    <property type="entry name" value="CBM2/CBM3_carb-bd_dom_sf"/>
</dbReference>
<dbReference type="InterPro" id="IPR017853">
    <property type="entry name" value="GH"/>
</dbReference>
<comment type="caution">
    <text evidence="12">The sequence shown here is derived from an EMBL/GenBank/DDBJ whole genome shotgun (WGS) entry which is preliminary data.</text>
</comment>
<evidence type="ECO:0000256" key="3">
    <source>
        <dbReference type="ARBA" id="ARBA00022801"/>
    </source>
</evidence>
<evidence type="ECO:0000256" key="2">
    <source>
        <dbReference type="ARBA" id="ARBA00005641"/>
    </source>
</evidence>
<dbReference type="InterPro" id="IPR001547">
    <property type="entry name" value="Glyco_hydro_5"/>
</dbReference>
<feature type="chain" id="PRO_5042818204" description="Endoglucanase" evidence="10">
    <location>
        <begin position="23"/>
        <end position="567"/>
    </location>
</feature>
<dbReference type="SUPFAM" id="SSF51445">
    <property type="entry name" value="(Trans)glycosidases"/>
    <property type="match status" value="1"/>
</dbReference>
<evidence type="ECO:0000256" key="5">
    <source>
        <dbReference type="ARBA" id="ARBA00023277"/>
    </source>
</evidence>
<dbReference type="Proteomes" id="UP001344447">
    <property type="component" value="Unassembled WGS sequence"/>
</dbReference>
<dbReference type="Gene3D" id="3.20.20.80">
    <property type="entry name" value="Glycosidases"/>
    <property type="match status" value="1"/>
</dbReference>
<evidence type="ECO:0000256" key="7">
    <source>
        <dbReference type="ARBA" id="ARBA00023326"/>
    </source>
</evidence>
<keyword evidence="7 8" id="KW-0624">Polysaccharide degradation</keyword>
<feature type="compositionally biased region" description="Low complexity" evidence="9">
    <location>
        <begin position="413"/>
        <end position="479"/>
    </location>
</feature>